<accession>A0A4R6EKU0</accession>
<dbReference type="InterPro" id="IPR048051">
    <property type="entry name" value="BapA-like_prefix-like"/>
</dbReference>
<dbReference type="InterPro" id="IPR041498">
    <property type="entry name" value="Big_6"/>
</dbReference>
<feature type="domain" description="Bacterial Ig-like" evidence="3">
    <location>
        <begin position="2506"/>
        <end position="2588"/>
    </location>
</feature>
<feature type="domain" description="Bacterial Ig" evidence="2">
    <location>
        <begin position="862"/>
        <end position="944"/>
    </location>
</feature>
<organism evidence="5 6">
    <name type="scientific">Scandinavium goeteborgense</name>
    <dbReference type="NCBI Taxonomy" id="1851514"/>
    <lineage>
        <taxon>Bacteria</taxon>
        <taxon>Pseudomonadati</taxon>
        <taxon>Pseudomonadota</taxon>
        <taxon>Gammaproteobacteria</taxon>
        <taxon>Enterobacterales</taxon>
        <taxon>Enterobacteriaceae</taxon>
        <taxon>Scandinavium</taxon>
    </lineage>
</organism>
<feature type="domain" description="Bacterial Ig-like" evidence="3">
    <location>
        <begin position="1882"/>
        <end position="1965"/>
    </location>
</feature>
<dbReference type="OrthoDB" id="8481600at2"/>
<dbReference type="InterPro" id="IPR044016">
    <property type="entry name" value="Big_13"/>
</dbReference>
<feature type="domain" description="Bacterial Ig" evidence="2">
    <location>
        <begin position="777"/>
        <end position="859"/>
    </location>
</feature>
<dbReference type="Pfam" id="PF19077">
    <property type="entry name" value="Big_13"/>
    <property type="match status" value="19"/>
</dbReference>
<dbReference type="NCBIfam" id="NF045619">
    <property type="entry name" value="adhes_GNV_Cterm"/>
    <property type="match status" value="1"/>
</dbReference>
<feature type="domain" description="Bacterial Ig-like" evidence="3">
    <location>
        <begin position="1176"/>
        <end position="1254"/>
    </location>
</feature>
<keyword evidence="6" id="KW-1185">Reference proteome</keyword>
<feature type="domain" description="Bacterial Ig-like" evidence="3">
    <location>
        <begin position="1992"/>
        <end position="2070"/>
    </location>
</feature>
<feature type="domain" description="Bacterial Ig" evidence="2">
    <location>
        <begin position="505"/>
        <end position="585"/>
    </location>
</feature>
<feature type="domain" description="Bacterial Ig-like" evidence="3">
    <location>
        <begin position="1381"/>
        <end position="1465"/>
    </location>
</feature>
<feature type="domain" description="Bacterial Ig" evidence="2">
    <location>
        <begin position="696"/>
        <end position="774"/>
    </location>
</feature>
<dbReference type="Gene3D" id="2.60.40.1800">
    <property type="match status" value="1"/>
</dbReference>
<feature type="region of interest" description="Disordered" evidence="1">
    <location>
        <begin position="3118"/>
        <end position="3146"/>
    </location>
</feature>
<dbReference type="Pfam" id="PF22783">
    <property type="entry name" value="BapA_N"/>
    <property type="match status" value="1"/>
</dbReference>
<sequence length="3856" mass="385226">MRPVSIISELTGVSSNVQASEVTLTAPSIVKLQLERSDIASITRSGQDMVIKLNSGETFTVRNFYVENAQGANHLVLEDSHGALWWVQDTGADLHFQQIDNFDAFMVGEGDSDGGAIWPWVLGGVAVAAGIGIAAGSGGGGGGGGSDDNSGNGNGNGGGDGNGNGGGNGGGDGNGNGGGDGGGDGNGNGGGDGGGDGDGGNGNGGGTADTTPPTAPTNLGVSPDGTTLTGNAEPGSTVEVKDANGKVIGKGTANSDGHFSITLDTPQISGEQLTVNATDKAGNAGPGAGVTAPNIDLPDTPVILSAVDDHGSAPTNIGNNQITSDNTPLLKGTGTAGSTVHIFQDGHQIGTALVGSDGSWSFQIGSALAEGLHSFTAIAFNLKGHSIESTHFTLTIDTVAPDAPQLSAVTDDVQTIVGPLQSGSVTDDARPTLNGKGEVGDTITVYDGQTKLGTTTVDSSGNWSFTPSQPLADGPHTLVITQTDQAGNVSGNTLSPTFTVDTLPPNPAHITDVAENGATITGTAEAGSTVSIYDGNNVLLGSVVVGSNGEFTVTLNPAQTQGQPLEARIQDAAGNVGQPTDFTASNSGFPVQPIIVTVNDDLAPAIGNIGNGGDTNDNTPTLTGTAEPNAIINISDNGTLLLPPVIADGNGDWTFTPLLPLTDGDHVFTATATNNEGTSGPSTSFTVDIDTVLPTLSDLAVVDQGQTLTGITEAGSTVVVKDSLGTQLGTATADQDGKFSITLSTPKANGESLTVSVTDKAANIGVPETFNAPDTTAPNPPTGLVVTPDGLHVTGQAEPNSTITITDGNGNVIGTGSTNGSGNFVATLDTPQLNGEGLLAIATDAALNPSQPASVIAPDTTAPDAPSGLVVNETGTQLTGNAEAGSTVIVKDPDGNVVGTVKADPTGHFTLPLTPAQDNGETLSVTATDLSNNTSQPGIAHAPDITAPETPTILQVMDDVTGIVGPINSGDTTNDSQPTLSGKAEAGSTVQVYENGNLLGNANIDGSGNWSFTPGSPLGEGSHQFVVKSTDAGGNSSSSAPFNILVDTLAPQVPAITLVNDDAAGILGPVANGGLTNDSTPTVSGTAQPGSIVHLFDNGEFVANIAVTPSGTWSYTFTDPLPTAGAAHALTVNASDDYGNTSADSAAWTVNLDTDPPNIPGFTGVTTAGGDTIDPGQLTNETKPHMTGTGDIGSVITIYDNGTAIGQTTVDDNGKWEFTPTLPLADNTSHLLTATATDAAGNESDPASFTLDLDATAPNAPIIVSATIEGSNGDIVLANGSTTKETEPLLSGNAEPNSTVTLYNNGTLLATVPTDGNGAWSYQPGTGLSEGLHVITATATDEAGNTSPLSGGFSLQIDITAPDIPTAPLVTDNFLPVVGNVADNGSTNDTTPTFSGKGEVGSTISIYNGNDTNPLGTAIVDESGNWSWTPGSPLPLPSYVISTTATDTAGNISAHSPSVSFTIDTEAPAAPVISYAQDDVGLPVQVATGGVTDDNTPVLHGTAEIGSTVNIFNGTTLVGTAVTDSSGNWSVALGTLTDNTYTFTAVATDKAGNTSGSSSFTLTVDTTVLLPPVVEHIADDFGVIQGDLTTGMYTDDRTLVISGTAQNGTTVVIYDNGVELGTAVVSNGQWSFPTPTLTVDPLTETQHSFTFTTRDGAEETAPTAPIVITVDINPPADPIILAVTPDGTTVTGTAEGNSTVIVKDADGNVVGQAVADAGGAFSVILSPAQTGGQTLTAIDQDRAGNQSDGVDFTASNSGLPDVPVITEILDNVNPVVGVVATGGSTDDTTPTLNGTADANATVHIYIDGNPIEAGNVVADGSGNWTFTLPSDLLEGPHSFTVSATNGVGTGGLSAPTTITVDLSAPLAPTISNATDDVPATVGTINSGQLTNDARPTLNGIGEPNATITVYDNGLKIGTATVNGTGTWSFTPTSDLTSISHDFTVTATDAAGNTGPASGIFTLNIDAIAPNIPTLGSVANDNGTLPVAIPSGGATNDTQPLIGGTGEIGSTITVYDNGNPLGTAIVDGNGNWSLPSPTALTEGNHSLTVTATDAAGNTSAPSAAFPIVIDTAPPATPTLLTVTDDQPGVTGALVNGQLTNDTTPTLNGRGEAGATIKVFSDGVLVGSTTVDGTGAWSVTPTTPLTNGIHVLTVNQTDPAGNISAATGGFTVNVDASAPVAPVITSVADNTAPVIGVVPNNGSTNETHPAISGTGEAGSTITLYNGATVIGTAIVNGAGNWTFTPTTALTSGTWNITATATDAAGNTGPASDVRSFTVDTGVPTIPSITTVFDDQGPVTGNLTTGAVTDDSRPALSGTSEANATVKIYDGGNLVTTVTADGNGAWNWTPGTALAQGSHVMTVTATDAAGNVSPVSNSFSFVVDSLAPLAPVITSMADDVTPGIGPIVVGQTTNDSTPTLTGTAEVGATVNIYDGTTLVGTTTADALGNWIVTTSTLGDGPHTLTAKSTDAAGNVSPASAGFGFTIDTAAPVAPVLQTVTDDVTGGVVGALTSGQLSNDNKPTLTGTAETGSTVSIYDGTTLLGTTVATGGTWSFTPGTGLSDGSHTLTVTATDAGGNVSPPTSGFVILVDATAPVTPVITTIMDDVPNIVGAVGNNQPTNDALPTLNGSAEANSTVRIYDNGTLVTTVTATPAGTWTWTPPAALAQGNHSYTVTSTDAAGNLSATSTAAAIVVDTVAPGAPSNLAANSTGTRITGTAEANSTVTITSSTGTVLGTATADGTGAFTVTLSPAQTSGQALLAFAQDRAGNVGISSPFTAPDTRVPDAPAITSVVDDVASYTGVIANGQLTNDARPTLNGTAQANATVNIYNNGTLLGTTTANGSGAWSFTPTANMTEGSHAFTATATNANGTGATSLSTSINIDTTAPSAPTIAISADGSTLSGVAEANSTITITLPNNAGTLTATAGSDGNWTLNLPVRQIEGQLLTATATDVAGNTSGQGSVNAPTLPLSAGDNITNLPLTSTATTTTEHLTDYGLLLVGALGNVASVLGNDTAQVTFNIADGGSGDVTIDAAATGIVLSLLSTQEIVVQRFDTASGSWTTFINTSNPDFANLLTLTGSGVTLSLTGLTGGQYRVLTYNSSLLATGSYTSLDVDVHKTSAGSVSGPTTESGNVITDRDTTGGLDNAPTGTTVTQVTDANGVVTTVGAGGANIVGLYGTLHINQDGSYTYTLTNTSAAVLGHKESFTYTISHNGVSDSAQLVVTLGPVPAASSVVTADDSAALVFNTNVEAINNGASSQSGFTVVGVGLGNVLNLDVLANMSNPIRFDVEDGSTRTMTLQSSVGGVALASTFDLYIYRFNDLTQQYEQYQVQKGWLNAPLLGGQSSQLTLTLPGGEYVFLLNTASGVTALTGYTLNILQDHTYAVDSLAASTSGNVLSNDVLPAGALLTEVNGVAVSATGTTTINGQYGTLTIDAKGNYSYALKSGVGADSIKTPDSFVYTVKAANGDTDRASLNITPTPHALDAVNDSSAVMAVTAVQDSIGYSNGSLGSATIATLGNKGSGSGSFDITGNDALLNASLTFKIASLVSLGGLSVAWSIIENGKTLASGTIPAGSISLLNSTVTVPLSGLELDAGHYTVSFTGNLSGLAVGNITITPTLTGTTSHLDIFETSGSSSVHGNIFDGSEAAGAADQLASVHTTLSITGAGSSTATLDPAASASTATVLGKYGALQFNLDGSYTYTLNNGVALSSMTSKETFTYTLNDKNGHTDTATLTINMNPQMASTDQHDVLTGSAYGDTLIYHLLNGANATGGNGNDEWTDFNLAQGDKIDLRELLTGWDHQASTLGNYVQVNTNGANTVISVDRDGTGSTYNSTPLITLDNVHTTLAELMQQNHIITG</sequence>
<protein>
    <submittedName>
        <fullName evidence="5">Putative secreted protein (Type I secretion substrate)</fullName>
    </submittedName>
</protein>
<feature type="domain" description="Bacterial Ig" evidence="2">
    <location>
        <begin position="2695"/>
        <end position="2777"/>
    </location>
</feature>
<feature type="domain" description="Bacterial Ig-like" evidence="3">
    <location>
        <begin position="2608"/>
        <end position="2693"/>
    </location>
</feature>
<dbReference type="Gene3D" id="3.30.420.430">
    <property type="match status" value="5"/>
</dbReference>
<feature type="domain" description="Bacterial Ig-like" evidence="3">
    <location>
        <begin position="1281"/>
        <end position="1358"/>
    </location>
</feature>
<feature type="domain" description="Bacterial Ig-like" evidence="3">
    <location>
        <begin position="1054"/>
        <end position="1154"/>
    </location>
</feature>
<dbReference type="InterPro" id="IPR013783">
    <property type="entry name" value="Ig-like_fold"/>
</dbReference>
<evidence type="ECO:0000313" key="5">
    <source>
        <dbReference type="EMBL" id="TDN58408.1"/>
    </source>
</evidence>
<feature type="compositionally biased region" description="Gly residues" evidence="1">
    <location>
        <begin position="138"/>
        <end position="207"/>
    </location>
</feature>
<feature type="domain" description="Bacterial Ig-like" evidence="3">
    <location>
        <begin position="968"/>
        <end position="1048"/>
    </location>
</feature>
<dbReference type="NCBIfam" id="NF033677">
    <property type="entry name" value="biofilm_BapA_N"/>
    <property type="match status" value="1"/>
</dbReference>
<reference evidence="5 6" key="1">
    <citation type="submission" date="2019-03" db="EMBL/GenBank/DDBJ databases">
        <title>Genomic analyses of the natural microbiome of Caenorhabditis elegans.</title>
        <authorList>
            <person name="Samuel B."/>
        </authorList>
    </citation>
    <scope>NUCLEOTIDE SEQUENCE [LARGE SCALE GENOMIC DNA]</scope>
    <source>
        <strain evidence="5 6">BIGb0156</strain>
    </source>
</reference>
<dbReference type="InterPro" id="IPR019960">
    <property type="entry name" value="T1SS_VCA0849"/>
</dbReference>
<comment type="caution">
    <text evidence="5">The sequence shown here is derived from an EMBL/GenBank/DDBJ whole genome shotgun (WGS) entry which is preliminary data.</text>
</comment>
<dbReference type="EMBL" id="SNVX01000005">
    <property type="protein sequence ID" value="TDN58408.1"/>
    <property type="molecule type" value="Genomic_DNA"/>
</dbReference>
<feature type="domain" description="Bacterial Ig-like" evidence="3">
    <location>
        <begin position="2087"/>
        <end position="2173"/>
    </location>
</feature>
<feature type="domain" description="Bacterial Ig-like" evidence="3">
    <location>
        <begin position="2408"/>
        <end position="2485"/>
    </location>
</feature>
<dbReference type="RefSeq" id="WP_133461079.1">
    <property type="nucleotide sequence ID" value="NZ_SNVX01000005.1"/>
</dbReference>
<evidence type="ECO:0000256" key="1">
    <source>
        <dbReference type="SAM" id="MobiDB-lite"/>
    </source>
</evidence>
<evidence type="ECO:0000259" key="4">
    <source>
        <dbReference type="Pfam" id="PF22783"/>
    </source>
</evidence>
<evidence type="ECO:0000313" key="6">
    <source>
        <dbReference type="Proteomes" id="UP000295530"/>
    </source>
</evidence>
<feature type="domain" description="Bacterial Ig-like" evidence="3">
    <location>
        <begin position="2792"/>
        <end position="2881"/>
    </location>
</feature>
<feature type="domain" description="Bacterial Ig-like" evidence="3">
    <location>
        <begin position="1488"/>
        <end position="1566"/>
    </location>
</feature>
<feature type="domain" description="Bacterial Ig-like" evidence="3">
    <location>
        <begin position="1778"/>
        <end position="1861"/>
    </location>
</feature>
<dbReference type="Pfam" id="PF17936">
    <property type="entry name" value="Big_6"/>
    <property type="match status" value="8"/>
</dbReference>
<dbReference type="Gene3D" id="2.60.40.10">
    <property type="entry name" value="Immunoglobulins"/>
    <property type="match status" value="21"/>
</dbReference>
<dbReference type="NCBIfam" id="NF033510">
    <property type="entry name" value="Ca_tandemer"/>
    <property type="match status" value="27"/>
</dbReference>
<feature type="domain" description="Bacterial Ig-like" evidence="3">
    <location>
        <begin position="2194"/>
        <end position="2278"/>
    </location>
</feature>
<dbReference type="NCBIfam" id="TIGR03661">
    <property type="entry name" value="T1SS_VCA0849"/>
    <property type="match status" value="1"/>
</dbReference>
<dbReference type="InterPro" id="IPR010221">
    <property type="entry name" value="VCBS_dom"/>
</dbReference>
<feature type="compositionally biased region" description="Polar residues" evidence="1">
    <location>
        <begin position="3118"/>
        <end position="3131"/>
    </location>
</feature>
<name>A0A4R6EKU0_SCAGO</name>
<dbReference type="Proteomes" id="UP000295530">
    <property type="component" value="Unassembled WGS sequence"/>
</dbReference>
<feature type="domain" description="Bacterial Ig-like" evidence="3">
    <location>
        <begin position="417"/>
        <end position="502"/>
    </location>
</feature>
<dbReference type="Pfam" id="PF17963">
    <property type="entry name" value="Big_9"/>
    <property type="match status" value="2"/>
</dbReference>
<feature type="domain" description="Bacterial Ig" evidence="2">
    <location>
        <begin position="2883"/>
        <end position="2963"/>
    </location>
</feature>
<feature type="domain" description="Bacterial Ig-like" evidence="3">
    <location>
        <begin position="2294"/>
        <end position="2381"/>
    </location>
</feature>
<gene>
    <name evidence="5" type="ORF">EC847_10529</name>
</gene>
<feature type="domain" description="Bacterial Ig" evidence="2">
    <location>
        <begin position="213"/>
        <end position="293"/>
    </location>
</feature>
<evidence type="ECO:0000259" key="2">
    <source>
        <dbReference type="Pfam" id="PF17936"/>
    </source>
</evidence>
<dbReference type="NCBIfam" id="TIGR01965">
    <property type="entry name" value="VCBS_repeat"/>
    <property type="match status" value="3"/>
</dbReference>
<proteinExistence type="predicted"/>
<feature type="domain" description="Bacterial Ig" evidence="2">
    <location>
        <begin position="1675"/>
        <end position="1755"/>
    </location>
</feature>
<feature type="domain" description="Biofilm-associated protein BapA-like prefix-like" evidence="4">
    <location>
        <begin position="1"/>
        <end position="121"/>
    </location>
</feature>
<feature type="region of interest" description="Disordered" evidence="1">
    <location>
        <begin position="138"/>
        <end position="238"/>
    </location>
</feature>
<feature type="domain" description="Bacterial Ig-like" evidence="3">
    <location>
        <begin position="317"/>
        <end position="398"/>
    </location>
</feature>
<dbReference type="PROSITE" id="PS50890">
    <property type="entry name" value="PUA"/>
    <property type="match status" value="1"/>
</dbReference>
<evidence type="ECO:0000259" key="3">
    <source>
        <dbReference type="Pfam" id="PF19077"/>
    </source>
</evidence>
<feature type="domain" description="Bacterial Ig-like" evidence="3">
    <location>
        <begin position="613"/>
        <end position="691"/>
    </location>
</feature>
<dbReference type="InterPro" id="IPR055014">
    <property type="entry name" value="BapA_Bap-like_C"/>
</dbReference>